<dbReference type="WBParaSite" id="PDA_v2.g30715.t1">
    <property type="protein sequence ID" value="PDA_v2.g30715.t1"/>
    <property type="gene ID" value="PDA_v2.g30715"/>
</dbReference>
<reference evidence="2" key="1">
    <citation type="submission" date="2022-11" db="UniProtKB">
        <authorList>
            <consortium name="WormBaseParasite"/>
        </authorList>
    </citation>
    <scope>IDENTIFICATION</scope>
</reference>
<dbReference type="AlphaFoldDB" id="A0A914QFT8"/>
<proteinExistence type="predicted"/>
<accession>A0A914QFT8</accession>
<sequence length="281" mass="33121">MGSWLSKLMKLRRNSSEMIPTFTQTEFRATYCYQNFALPDSIIFYMAKNPQSSKVYQKMIKSCKYFFIKNPILVIPQLYYNPTDQWHTNVNERKVCLKGITSKIWVSQNMVLDSLRFGQFNDISFYRCDAKIHWYKKVSVINFFAPKCDKFRLYNSAFANDNGSILLIDAIISALPKLKSFSCKPRHPSKMITFETVKKLLCIPHFYNLEYFHLTNIPESFDIGLFYEYIKVNKKAKICLHFSNQISQAYKNRLKMIAKDIIKRTKNQHNLKVPVIKFNGI</sequence>
<dbReference type="Proteomes" id="UP000887578">
    <property type="component" value="Unplaced"/>
</dbReference>
<protein>
    <submittedName>
        <fullName evidence="2">Uncharacterized protein</fullName>
    </submittedName>
</protein>
<keyword evidence="1" id="KW-1185">Reference proteome</keyword>
<evidence type="ECO:0000313" key="2">
    <source>
        <dbReference type="WBParaSite" id="PDA_v2.g30715.t1"/>
    </source>
</evidence>
<evidence type="ECO:0000313" key="1">
    <source>
        <dbReference type="Proteomes" id="UP000887578"/>
    </source>
</evidence>
<organism evidence="1 2">
    <name type="scientific">Panagrolaimus davidi</name>
    <dbReference type="NCBI Taxonomy" id="227884"/>
    <lineage>
        <taxon>Eukaryota</taxon>
        <taxon>Metazoa</taxon>
        <taxon>Ecdysozoa</taxon>
        <taxon>Nematoda</taxon>
        <taxon>Chromadorea</taxon>
        <taxon>Rhabditida</taxon>
        <taxon>Tylenchina</taxon>
        <taxon>Panagrolaimomorpha</taxon>
        <taxon>Panagrolaimoidea</taxon>
        <taxon>Panagrolaimidae</taxon>
        <taxon>Panagrolaimus</taxon>
    </lineage>
</organism>
<name>A0A914QFT8_9BILA</name>